<evidence type="ECO:0000313" key="2">
    <source>
        <dbReference type="Proteomes" id="UP000632289"/>
    </source>
</evidence>
<proteinExistence type="predicted"/>
<name>A0A927F678_9ACTN</name>
<gene>
    <name evidence="1" type="ORF">IF129_25295</name>
</gene>
<dbReference type="AlphaFoldDB" id="A0A927F678"/>
<dbReference type="RefSeq" id="WP_191212160.1">
    <property type="nucleotide sequence ID" value="NZ_BAABKL010000005.1"/>
</dbReference>
<protein>
    <submittedName>
        <fullName evidence="1">Uncharacterized protein</fullName>
    </submittedName>
</protein>
<comment type="caution">
    <text evidence="1">The sequence shown here is derived from an EMBL/GenBank/DDBJ whole genome shotgun (WGS) entry which is preliminary data.</text>
</comment>
<dbReference type="Proteomes" id="UP000632289">
    <property type="component" value="Unassembled WGS sequence"/>
</dbReference>
<keyword evidence="2" id="KW-1185">Reference proteome</keyword>
<organism evidence="1 2">
    <name type="scientific">Streptomyces chumphonensis</name>
    <dbReference type="NCBI Taxonomy" id="1214925"/>
    <lineage>
        <taxon>Bacteria</taxon>
        <taxon>Bacillati</taxon>
        <taxon>Actinomycetota</taxon>
        <taxon>Actinomycetes</taxon>
        <taxon>Kitasatosporales</taxon>
        <taxon>Streptomycetaceae</taxon>
        <taxon>Streptomyces</taxon>
    </lineage>
</organism>
<evidence type="ECO:0000313" key="1">
    <source>
        <dbReference type="EMBL" id="MBD3934864.1"/>
    </source>
</evidence>
<accession>A0A927F678</accession>
<dbReference type="EMBL" id="JACXYU010000021">
    <property type="protein sequence ID" value="MBD3934864.1"/>
    <property type="molecule type" value="Genomic_DNA"/>
</dbReference>
<sequence>MVPAYDLPDGSRTLGDHFVEVEAANTGGRPATITGWGVRLPGDRRMVLTRPVNWSTSLLHQLAPGGPPARFVVPADELRRLHRTAGIPYQELCPYITLADGTELLGNQSVPFA</sequence>
<reference evidence="1" key="1">
    <citation type="submission" date="2020-09" db="EMBL/GenBank/DDBJ databases">
        <title>Secondary metabolite and genome analysis of marine Streptomyces chumphonensis KK1-2T.</title>
        <authorList>
            <person name="Phongsopitanun W."/>
            <person name="Kanchanasin P."/>
            <person name="Pittayakhajonwut P."/>
            <person name="Suwanborirux K."/>
            <person name="Tanasupawat S."/>
        </authorList>
    </citation>
    <scope>NUCLEOTIDE SEQUENCE</scope>
    <source>
        <strain evidence="1">KK1-2</strain>
    </source>
</reference>